<organism evidence="3 4">
    <name type="scientific">Rhypophila decipiens</name>
    <dbReference type="NCBI Taxonomy" id="261697"/>
    <lineage>
        <taxon>Eukaryota</taxon>
        <taxon>Fungi</taxon>
        <taxon>Dikarya</taxon>
        <taxon>Ascomycota</taxon>
        <taxon>Pezizomycotina</taxon>
        <taxon>Sordariomycetes</taxon>
        <taxon>Sordariomycetidae</taxon>
        <taxon>Sordariales</taxon>
        <taxon>Naviculisporaceae</taxon>
        <taxon>Rhypophila</taxon>
    </lineage>
</organism>
<evidence type="ECO:0000313" key="4">
    <source>
        <dbReference type="Proteomes" id="UP001301769"/>
    </source>
</evidence>
<protein>
    <submittedName>
        <fullName evidence="3">Uncharacterized protein</fullName>
    </submittedName>
</protein>
<feature type="compositionally biased region" description="Polar residues" evidence="1">
    <location>
        <begin position="172"/>
        <end position="181"/>
    </location>
</feature>
<keyword evidence="2" id="KW-0472">Membrane</keyword>
<dbReference type="AlphaFoldDB" id="A0AAN6YL25"/>
<name>A0AAN6YL25_9PEZI</name>
<sequence>MIQVVLDPDNHSPNDHPTSPGIITIPLQTMAQSKPLPDTHNSKKHGQQPAKYLPATPSPLSPRSSSSSSRPASLPRRHTVSGPTPSSTTPAAVSDSEAASVPPRPRAKRRHSRRHSGSMKSPTERLMRHKAALAWRSATTAPSSPRPDDAYISPLRRHPVQGLMNDDDSDGGNITTTNTRTAAPHGGRSPSQSTQDDQCNTNQNQNQNLQHHQYKDSEKANPHHFILQVHEVQVEAPPLVSPQAAQPVPISKDTSSSSSLETPYYQQRDQQAVGYPYQYQYGYGTNSSPDGPHNGYHKGTTGHPLDTHFRTTFTLQRAALIAAVVLFCGLYMAICAFSLIAARGHDHDDDDLSVEGIYGYLL</sequence>
<keyword evidence="2" id="KW-1133">Transmembrane helix</keyword>
<feature type="transmembrane region" description="Helical" evidence="2">
    <location>
        <begin position="318"/>
        <end position="342"/>
    </location>
</feature>
<dbReference type="Proteomes" id="UP001301769">
    <property type="component" value="Unassembled WGS sequence"/>
</dbReference>
<feature type="region of interest" description="Disordered" evidence="1">
    <location>
        <begin position="241"/>
        <end position="267"/>
    </location>
</feature>
<feature type="compositionally biased region" description="Low complexity" evidence="1">
    <location>
        <begin position="61"/>
        <end position="94"/>
    </location>
</feature>
<reference evidence="3" key="2">
    <citation type="submission" date="2023-05" db="EMBL/GenBank/DDBJ databases">
        <authorList>
            <consortium name="Lawrence Berkeley National Laboratory"/>
            <person name="Steindorff A."/>
            <person name="Hensen N."/>
            <person name="Bonometti L."/>
            <person name="Westerberg I."/>
            <person name="Brannstrom I.O."/>
            <person name="Guillou S."/>
            <person name="Cros-Aarteil S."/>
            <person name="Calhoun S."/>
            <person name="Haridas S."/>
            <person name="Kuo A."/>
            <person name="Mondo S."/>
            <person name="Pangilinan J."/>
            <person name="Riley R."/>
            <person name="Labutti K."/>
            <person name="Andreopoulos B."/>
            <person name="Lipzen A."/>
            <person name="Chen C."/>
            <person name="Yanf M."/>
            <person name="Daum C."/>
            <person name="Ng V."/>
            <person name="Clum A."/>
            <person name="Ohm R."/>
            <person name="Martin F."/>
            <person name="Silar P."/>
            <person name="Natvig D."/>
            <person name="Lalanne C."/>
            <person name="Gautier V."/>
            <person name="Ament-Velasquez S.L."/>
            <person name="Kruys A."/>
            <person name="Hutchinson M.I."/>
            <person name="Powell A.J."/>
            <person name="Barry K."/>
            <person name="Miller A.N."/>
            <person name="Grigoriev I.V."/>
            <person name="Debuchy R."/>
            <person name="Gladieux P."/>
            <person name="Thoren M.H."/>
            <person name="Johannesson H."/>
        </authorList>
    </citation>
    <scope>NUCLEOTIDE SEQUENCE</scope>
    <source>
        <strain evidence="3">PSN293</strain>
    </source>
</reference>
<evidence type="ECO:0000256" key="1">
    <source>
        <dbReference type="SAM" id="MobiDB-lite"/>
    </source>
</evidence>
<accession>A0AAN6YL25</accession>
<dbReference type="EMBL" id="MU858052">
    <property type="protein sequence ID" value="KAK4218657.1"/>
    <property type="molecule type" value="Genomic_DNA"/>
</dbReference>
<evidence type="ECO:0000256" key="2">
    <source>
        <dbReference type="SAM" id="Phobius"/>
    </source>
</evidence>
<feature type="region of interest" description="Disordered" evidence="1">
    <location>
        <begin position="1"/>
        <end position="204"/>
    </location>
</feature>
<keyword evidence="4" id="KW-1185">Reference proteome</keyword>
<feature type="compositionally biased region" description="Basic residues" evidence="1">
    <location>
        <begin position="105"/>
        <end position="117"/>
    </location>
</feature>
<comment type="caution">
    <text evidence="3">The sequence shown here is derived from an EMBL/GenBank/DDBJ whole genome shotgun (WGS) entry which is preliminary data.</text>
</comment>
<keyword evidence="2" id="KW-0812">Transmembrane</keyword>
<proteinExistence type="predicted"/>
<reference evidence="3" key="1">
    <citation type="journal article" date="2023" name="Mol. Phylogenet. Evol.">
        <title>Genome-scale phylogeny and comparative genomics of the fungal order Sordariales.</title>
        <authorList>
            <person name="Hensen N."/>
            <person name="Bonometti L."/>
            <person name="Westerberg I."/>
            <person name="Brannstrom I.O."/>
            <person name="Guillou S."/>
            <person name="Cros-Aarteil S."/>
            <person name="Calhoun S."/>
            <person name="Haridas S."/>
            <person name="Kuo A."/>
            <person name="Mondo S."/>
            <person name="Pangilinan J."/>
            <person name="Riley R."/>
            <person name="LaButti K."/>
            <person name="Andreopoulos B."/>
            <person name="Lipzen A."/>
            <person name="Chen C."/>
            <person name="Yan M."/>
            <person name="Daum C."/>
            <person name="Ng V."/>
            <person name="Clum A."/>
            <person name="Steindorff A."/>
            <person name="Ohm R.A."/>
            <person name="Martin F."/>
            <person name="Silar P."/>
            <person name="Natvig D.O."/>
            <person name="Lalanne C."/>
            <person name="Gautier V."/>
            <person name="Ament-Velasquez S.L."/>
            <person name="Kruys A."/>
            <person name="Hutchinson M.I."/>
            <person name="Powell A.J."/>
            <person name="Barry K."/>
            <person name="Miller A.N."/>
            <person name="Grigoriev I.V."/>
            <person name="Debuchy R."/>
            <person name="Gladieux P."/>
            <person name="Hiltunen Thoren M."/>
            <person name="Johannesson H."/>
        </authorList>
    </citation>
    <scope>NUCLEOTIDE SEQUENCE</scope>
    <source>
        <strain evidence="3">PSN293</strain>
    </source>
</reference>
<evidence type="ECO:0000313" key="3">
    <source>
        <dbReference type="EMBL" id="KAK4218657.1"/>
    </source>
</evidence>
<feature type="compositionally biased region" description="Low complexity" evidence="1">
    <location>
        <begin position="192"/>
        <end position="204"/>
    </location>
</feature>
<gene>
    <name evidence="3" type="ORF">QBC37DRAFT_190752</name>
</gene>